<dbReference type="InterPro" id="IPR034593">
    <property type="entry name" value="DgoD-like"/>
</dbReference>
<reference evidence="3" key="1">
    <citation type="journal article" date="2014" name="Front. Microbiol.">
        <title>High frequency of phylogenetically diverse reductive dehalogenase-homologous genes in deep subseafloor sedimentary metagenomes.</title>
        <authorList>
            <person name="Kawai M."/>
            <person name="Futagami T."/>
            <person name="Toyoda A."/>
            <person name="Takaki Y."/>
            <person name="Nishi S."/>
            <person name="Hori S."/>
            <person name="Arai W."/>
            <person name="Tsubouchi T."/>
            <person name="Morono Y."/>
            <person name="Uchiyama I."/>
            <person name="Ito T."/>
            <person name="Fujiyama A."/>
            <person name="Inagaki F."/>
            <person name="Takami H."/>
        </authorList>
    </citation>
    <scope>NUCLEOTIDE SEQUENCE</scope>
    <source>
        <strain evidence="3">Expedition CK06-06</strain>
    </source>
</reference>
<dbReference type="Pfam" id="PF02746">
    <property type="entry name" value="MR_MLE_N"/>
    <property type="match status" value="1"/>
</dbReference>
<dbReference type="InterPro" id="IPR013341">
    <property type="entry name" value="Mandelate_racemase_N_dom"/>
</dbReference>
<gene>
    <name evidence="3" type="ORF">S12H4_22223</name>
</gene>
<dbReference type="PANTHER" id="PTHR48080:SF2">
    <property type="entry name" value="D-GALACTONATE DEHYDRATASE"/>
    <property type="match status" value="1"/>
</dbReference>
<name>X1T2B7_9ZZZZ</name>
<dbReference type="PANTHER" id="PTHR48080">
    <property type="entry name" value="D-GALACTONATE DEHYDRATASE-RELATED"/>
    <property type="match status" value="1"/>
</dbReference>
<dbReference type="AlphaFoldDB" id="X1T2B7"/>
<comment type="caution">
    <text evidence="3">The sequence shown here is derived from an EMBL/GenBank/DDBJ whole genome shotgun (WGS) entry which is preliminary data.</text>
</comment>
<dbReference type="InterPro" id="IPR029017">
    <property type="entry name" value="Enolase-like_N"/>
</dbReference>
<dbReference type="SUPFAM" id="SSF54826">
    <property type="entry name" value="Enolase N-terminal domain-like"/>
    <property type="match status" value="1"/>
</dbReference>
<feature type="domain" description="Mandelate racemase/muconate lactonizing enzyme N-terminal" evidence="2">
    <location>
        <begin position="13"/>
        <end position="110"/>
    </location>
</feature>
<dbReference type="Gene3D" id="3.30.390.10">
    <property type="entry name" value="Enolase-like, N-terminal domain"/>
    <property type="match status" value="1"/>
</dbReference>
<dbReference type="GO" id="GO:0016829">
    <property type="term" value="F:lyase activity"/>
    <property type="evidence" value="ECO:0007669"/>
    <property type="project" value="UniProtKB-KW"/>
</dbReference>
<sequence>MKITDICCLIGNAGNRNILFVKTETDEGITGIGESFSVGPDLAVAETINYLKEWLVGEDPRNIEYLWALMYQGLRFPPGSVGLAAISGIEHTLWDISGKALGVPVYRLLGGGS</sequence>
<evidence type="ECO:0000313" key="3">
    <source>
        <dbReference type="EMBL" id="GAI74194.1"/>
    </source>
</evidence>
<accession>X1T2B7</accession>
<organism evidence="3">
    <name type="scientific">marine sediment metagenome</name>
    <dbReference type="NCBI Taxonomy" id="412755"/>
    <lineage>
        <taxon>unclassified sequences</taxon>
        <taxon>metagenomes</taxon>
        <taxon>ecological metagenomes</taxon>
    </lineage>
</organism>
<proteinExistence type="predicted"/>
<keyword evidence="1" id="KW-0456">Lyase</keyword>
<evidence type="ECO:0000259" key="2">
    <source>
        <dbReference type="Pfam" id="PF02746"/>
    </source>
</evidence>
<dbReference type="EMBL" id="BARW01011552">
    <property type="protein sequence ID" value="GAI74194.1"/>
    <property type="molecule type" value="Genomic_DNA"/>
</dbReference>
<protein>
    <recommendedName>
        <fullName evidence="2">Mandelate racemase/muconate lactonizing enzyme N-terminal domain-containing protein</fullName>
    </recommendedName>
</protein>
<evidence type="ECO:0000256" key="1">
    <source>
        <dbReference type="ARBA" id="ARBA00023239"/>
    </source>
</evidence>